<dbReference type="PANTHER" id="PTHR23028">
    <property type="entry name" value="ACETYLTRANSFERASE"/>
    <property type="match status" value="1"/>
</dbReference>
<feature type="transmembrane region" description="Helical" evidence="1">
    <location>
        <begin position="80"/>
        <end position="99"/>
    </location>
</feature>
<gene>
    <name evidence="4" type="ORF">HBF25_19435</name>
</gene>
<feature type="domain" description="Acyltransferase 3" evidence="2">
    <location>
        <begin position="12"/>
        <end position="348"/>
    </location>
</feature>
<feature type="transmembrane region" description="Helical" evidence="1">
    <location>
        <begin position="302"/>
        <end position="324"/>
    </location>
</feature>
<feature type="transmembrane region" description="Helical" evidence="1">
    <location>
        <begin position="152"/>
        <end position="168"/>
    </location>
</feature>
<evidence type="ECO:0000259" key="2">
    <source>
        <dbReference type="Pfam" id="PF01757"/>
    </source>
</evidence>
<feature type="transmembrane region" description="Helical" evidence="1">
    <location>
        <begin position="175"/>
        <end position="192"/>
    </location>
</feature>
<sequence length="696" mass="77084">MTSSRSPHAYFPYIDGLRAIAVLSVVLYHLHGSWLPGGFAGVDVFFVISGFVVSASVGLRERSSLASFWGYFLARRFQRIAPALLVCLLATTVAATLFIPEAWLSGHNQKTGRFAFFGFSNLVLANNDNSYFSPITEFNPYTHTWSLGVEEQFYLLFPVLFWAWSFGGRWRRLTLGLFALLGVVSFGYAWAIRTTDSLAAFYLLAPRFWELAAGVMLYQAMACMGRRFDTSTMDTVMPWKVAVATIGFIFMGIGLWFSQPDQFPVPGALWAVAGSVLVLGALHGQPDAVWPVRLLTASPMRLLGGMSYSLYLWHWPVFVLFRWTVGLGDWPWLLAALALTFVLAWCSWRWIEQPFRRSQRIRRLPRWAVVGCGLVILVMGASLHRFIDHRQPRWSLSTVARHADDWYPTTVTLKTAPACGVPEPAVDDLEHGKRIRYARTACDRPVDGPDVFVVGDSHAMAFGTLFEAYVARTGAHVTLYNNSGCAFLGLRPESDAGDRCKTASAISERDILARVKPGDVVFLPSLRMPRFVDQWIRYPRDAAIAQALDAGRLAKESGAEQAAIDVVSRFSAKGARVVLEAPNVLLNAPAYRCADPWTRSNPMCLPGMAVDRSWFLHLRQPMLEVEMNVARAVPGTTVFDPLPTLCPEGAECTGFRGGRPLFFDGDHVSGYGNKVLASAFEAAMRDAAKGTLHGPG</sequence>
<dbReference type="EMBL" id="JAARLZ010000013">
    <property type="protein sequence ID" value="NII08562.1"/>
    <property type="molecule type" value="Genomic_DNA"/>
</dbReference>
<dbReference type="GO" id="GO:0000271">
    <property type="term" value="P:polysaccharide biosynthetic process"/>
    <property type="evidence" value="ECO:0007669"/>
    <property type="project" value="TreeGrafter"/>
</dbReference>
<keyword evidence="5" id="KW-1185">Reference proteome</keyword>
<evidence type="ECO:0000256" key="1">
    <source>
        <dbReference type="SAM" id="Phobius"/>
    </source>
</evidence>
<dbReference type="InterPro" id="IPR050879">
    <property type="entry name" value="Acyltransferase_3"/>
</dbReference>
<dbReference type="GO" id="GO:0016020">
    <property type="term" value="C:membrane"/>
    <property type="evidence" value="ECO:0007669"/>
    <property type="project" value="TreeGrafter"/>
</dbReference>
<dbReference type="AlphaFoldDB" id="A0A7X5UDS8"/>
<keyword evidence="1" id="KW-0812">Transmembrane</keyword>
<dbReference type="PANTHER" id="PTHR23028:SF53">
    <property type="entry name" value="ACYL_TRANSF_3 DOMAIN-CONTAINING PROTEIN"/>
    <property type="match status" value="1"/>
</dbReference>
<protein>
    <submittedName>
        <fullName evidence="4">Acyltransferase</fullName>
    </submittedName>
</protein>
<feature type="transmembrane region" description="Helical" evidence="1">
    <location>
        <begin position="239"/>
        <end position="257"/>
    </location>
</feature>
<dbReference type="InterPro" id="IPR043968">
    <property type="entry name" value="SGNH"/>
</dbReference>
<accession>A0A7X5UDS8</accession>
<evidence type="ECO:0000313" key="5">
    <source>
        <dbReference type="Proteomes" id="UP000490980"/>
    </source>
</evidence>
<feature type="transmembrane region" description="Helical" evidence="1">
    <location>
        <begin position="263"/>
        <end position="282"/>
    </location>
</feature>
<dbReference type="Proteomes" id="UP000490980">
    <property type="component" value="Unassembled WGS sequence"/>
</dbReference>
<dbReference type="Pfam" id="PF01757">
    <property type="entry name" value="Acyl_transf_3"/>
    <property type="match status" value="1"/>
</dbReference>
<proteinExistence type="predicted"/>
<keyword evidence="1" id="KW-1133">Transmembrane helix</keyword>
<feature type="transmembrane region" description="Helical" evidence="1">
    <location>
        <begin position="368"/>
        <end position="387"/>
    </location>
</feature>
<comment type="caution">
    <text evidence="4">The sequence shown here is derived from an EMBL/GenBank/DDBJ whole genome shotgun (WGS) entry which is preliminary data.</text>
</comment>
<organism evidence="4 5">
    <name type="scientific">Luteibacter anthropi</name>
    <dbReference type="NCBI Taxonomy" id="564369"/>
    <lineage>
        <taxon>Bacteria</taxon>
        <taxon>Pseudomonadati</taxon>
        <taxon>Pseudomonadota</taxon>
        <taxon>Gammaproteobacteria</taxon>
        <taxon>Lysobacterales</taxon>
        <taxon>Rhodanobacteraceae</taxon>
        <taxon>Luteibacter</taxon>
    </lineage>
</organism>
<reference evidence="4 5" key="1">
    <citation type="submission" date="2020-03" db="EMBL/GenBank/DDBJ databases">
        <authorList>
            <person name="Lai Q."/>
        </authorList>
    </citation>
    <scope>NUCLEOTIDE SEQUENCE [LARGE SCALE GENOMIC DNA]</scope>
    <source>
        <strain evidence="4 5">CCUG 25036</strain>
    </source>
</reference>
<dbReference type="InterPro" id="IPR002656">
    <property type="entry name" value="Acyl_transf_3_dom"/>
</dbReference>
<feature type="transmembrane region" description="Helical" evidence="1">
    <location>
        <begin position="198"/>
        <end position="218"/>
    </location>
</feature>
<name>A0A7X5UDS8_9GAMM</name>
<dbReference type="Pfam" id="PF19040">
    <property type="entry name" value="SGNH"/>
    <property type="match status" value="1"/>
</dbReference>
<dbReference type="GO" id="GO:0016747">
    <property type="term" value="F:acyltransferase activity, transferring groups other than amino-acyl groups"/>
    <property type="evidence" value="ECO:0007669"/>
    <property type="project" value="InterPro"/>
</dbReference>
<evidence type="ECO:0000313" key="4">
    <source>
        <dbReference type="EMBL" id="NII08562.1"/>
    </source>
</evidence>
<keyword evidence="4" id="KW-0012">Acyltransferase</keyword>
<dbReference type="RefSeq" id="WP_166951603.1">
    <property type="nucleotide sequence ID" value="NZ_JAARLZ010000013.1"/>
</dbReference>
<keyword evidence="4" id="KW-0808">Transferase</keyword>
<feature type="transmembrane region" description="Helical" evidence="1">
    <location>
        <begin position="37"/>
        <end position="59"/>
    </location>
</feature>
<evidence type="ECO:0000259" key="3">
    <source>
        <dbReference type="Pfam" id="PF19040"/>
    </source>
</evidence>
<keyword evidence="1" id="KW-0472">Membrane</keyword>
<feature type="domain" description="SGNH" evidence="3">
    <location>
        <begin position="440"/>
        <end position="681"/>
    </location>
</feature>
<feature type="transmembrane region" description="Helical" evidence="1">
    <location>
        <begin position="330"/>
        <end position="348"/>
    </location>
</feature>